<sequence>MTARNEQKLASNLKETRDVPLRAKSVCLAERPRSKYVRAVRSADPNRLRYPDKQFIHRQPSTDTKRRQSNVTVNVKPHNKRVDKTPYAVAVQTLSIPMKYADNPKPRHSTSKPTRNLCKRIDNKSKSRNPPKQVDDNKRLCHTIGCGKETENKLLLQIREAEQVSDFERILNTNAILCERSRRHVWRGCGAALKPSASVVPRPRSAYSLYAVSQAYHYLFRQHEESLQPLIDEYRQASVDEQNACPPTSLLGNKWLENLQDLSEFYEDDQALRKEVETISDRIVTEEVAAADESNRVNRRNKLFNVNLAGLIGLTVQGEGCSPNRDDYGPSSDVERAEIEEEWLAPIMSANSDDQHDSQGENVDGITQNLNSVKIDSDGKVPTITFSNCCDNYTKNDLPDNTDVAIHLAVPSIDIIDESRPPMM</sequence>
<evidence type="ECO:0000313" key="3">
    <source>
        <dbReference type="Proteomes" id="UP000791440"/>
    </source>
</evidence>
<protein>
    <submittedName>
        <fullName evidence="2">Uncharacterized protein</fullName>
    </submittedName>
</protein>
<accession>A0A922CEI4</accession>
<proteinExistence type="predicted"/>
<name>A0A922CEI4_MANSE</name>
<gene>
    <name evidence="2" type="ORF">O3G_MSEX002617</name>
</gene>
<feature type="region of interest" description="Disordered" evidence="1">
    <location>
        <begin position="99"/>
        <end position="136"/>
    </location>
</feature>
<comment type="caution">
    <text evidence="2">The sequence shown here is derived from an EMBL/GenBank/DDBJ whole genome shotgun (WGS) entry which is preliminary data.</text>
</comment>
<organism evidence="2 3">
    <name type="scientific">Manduca sexta</name>
    <name type="common">Tobacco hawkmoth</name>
    <name type="synonym">Tobacco hornworm</name>
    <dbReference type="NCBI Taxonomy" id="7130"/>
    <lineage>
        <taxon>Eukaryota</taxon>
        <taxon>Metazoa</taxon>
        <taxon>Ecdysozoa</taxon>
        <taxon>Arthropoda</taxon>
        <taxon>Hexapoda</taxon>
        <taxon>Insecta</taxon>
        <taxon>Pterygota</taxon>
        <taxon>Neoptera</taxon>
        <taxon>Endopterygota</taxon>
        <taxon>Lepidoptera</taxon>
        <taxon>Glossata</taxon>
        <taxon>Ditrysia</taxon>
        <taxon>Bombycoidea</taxon>
        <taxon>Sphingidae</taxon>
        <taxon>Sphinginae</taxon>
        <taxon>Sphingini</taxon>
        <taxon>Manduca</taxon>
    </lineage>
</organism>
<evidence type="ECO:0000256" key="1">
    <source>
        <dbReference type="SAM" id="MobiDB-lite"/>
    </source>
</evidence>
<keyword evidence="3" id="KW-1185">Reference proteome</keyword>
<evidence type="ECO:0000313" key="2">
    <source>
        <dbReference type="EMBL" id="KAG6443029.1"/>
    </source>
</evidence>
<dbReference type="EMBL" id="JH668299">
    <property type="protein sequence ID" value="KAG6443029.1"/>
    <property type="molecule type" value="Genomic_DNA"/>
</dbReference>
<reference evidence="2" key="2">
    <citation type="submission" date="2020-12" db="EMBL/GenBank/DDBJ databases">
        <authorList>
            <person name="Kanost M."/>
        </authorList>
    </citation>
    <scope>NUCLEOTIDE SEQUENCE</scope>
</reference>
<reference evidence="2" key="1">
    <citation type="journal article" date="2016" name="Insect Biochem. Mol. Biol.">
        <title>Multifaceted biological insights from a draft genome sequence of the tobacco hornworm moth, Manduca sexta.</title>
        <authorList>
            <person name="Kanost M.R."/>
            <person name="Arrese E.L."/>
            <person name="Cao X."/>
            <person name="Chen Y.R."/>
            <person name="Chellapilla S."/>
            <person name="Goldsmith M.R."/>
            <person name="Grosse-Wilde E."/>
            <person name="Heckel D.G."/>
            <person name="Herndon N."/>
            <person name="Jiang H."/>
            <person name="Papanicolaou A."/>
            <person name="Qu J."/>
            <person name="Soulages J.L."/>
            <person name="Vogel H."/>
            <person name="Walters J."/>
            <person name="Waterhouse R.M."/>
            <person name="Ahn S.J."/>
            <person name="Almeida F.C."/>
            <person name="An C."/>
            <person name="Aqrawi P."/>
            <person name="Bretschneider A."/>
            <person name="Bryant W.B."/>
            <person name="Bucks S."/>
            <person name="Chao H."/>
            <person name="Chevignon G."/>
            <person name="Christen J.M."/>
            <person name="Clarke D.F."/>
            <person name="Dittmer N.T."/>
            <person name="Ferguson L.C.F."/>
            <person name="Garavelou S."/>
            <person name="Gordon K.H.J."/>
            <person name="Gunaratna R.T."/>
            <person name="Han Y."/>
            <person name="Hauser F."/>
            <person name="He Y."/>
            <person name="Heidel-Fischer H."/>
            <person name="Hirsh A."/>
            <person name="Hu Y."/>
            <person name="Jiang H."/>
            <person name="Kalra D."/>
            <person name="Klinner C."/>
            <person name="Konig C."/>
            <person name="Kovar C."/>
            <person name="Kroll A.R."/>
            <person name="Kuwar S.S."/>
            <person name="Lee S.L."/>
            <person name="Lehman R."/>
            <person name="Li K."/>
            <person name="Li Z."/>
            <person name="Liang H."/>
            <person name="Lovelace S."/>
            <person name="Lu Z."/>
            <person name="Mansfield J.H."/>
            <person name="McCulloch K.J."/>
            <person name="Mathew T."/>
            <person name="Morton B."/>
            <person name="Muzny D.M."/>
            <person name="Neunemann D."/>
            <person name="Ongeri F."/>
            <person name="Pauchet Y."/>
            <person name="Pu L.L."/>
            <person name="Pyrousis I."/>
            <person name="Rao X.J."/>
            <person name="Redding A."/>
            <person name="Roesel C."/>
            <person name="Sanchez-Gracia A."/>
            <person name="Schaack S."/>
            <person name="Shukla A."/>
            <person name="Tetreau G."/>
            <person name="Wang Y."/>
            <person name="Xiong G.H."/>
            <person name="Traut W."/>
            <person name="Walsh T.K."/>
            <person name="Worley K.C."/>
            <person name="Wu D."/>
            <person name="Wu W."/>
            <person name="Wu Y.Q."/>
            <person name="Zhang X."/>
            <person name="Zou Z."/>
            <person name="Zucker H."/>
            <person name="Briscoe A.D."/>
            <person name="Burmester T."/>
            <person name="Clem R.J."/>
            <person name="Feyereisen R."/>
            <person name="Grimmelikhuijzen C.J.P."/>
            <person name="Hamodrakas S.J."/>
            <person name="Hansson B.S."/>
            <person name="Huguet E."/>
            <person name="Jermiin L.S."/>
            <person name="Lan Q."/>
            <person name="Lehman H.K."/>
            <person name="Lorenzen M."/>
            <person name="Merzendorfer H."/>
            <person name="Michalopoulos I."/>
            <person name="Morton D.B."/>
            <person name="Muthukrishnan S."/>
            <person name="Oakeshott J.G."/>
            <person name="Palmer W."/>
            <person name="Park Y."/>
            <person name="Passarelli A.L."/>
            <person name="Rozas J."/>
            <person name="Schwartz L.M."/>
            <person name="Smith W."/>
            <person name="Southgate A."/>
            <person name="Vilcinskas A."/>
            <person name="Vogt R."/>
            <person name="Wang P."/>
            <person name="Werren J."/>
            <person name="Yu X.Q."/>
            <person name="Zhou J.J."/>
            <person name="Brown S.J."/>
            <person name="Scherer S.E."/>
            <person name="Richards S."/>
            <person name="Blissard G.W."/>
        </authorList>
    </citation>
    <scope>NUCLEOTIDE SEQUENCE</scope>
</reference>
<dbReference type="AlphaFoldDB" id="A0A922CEI4"/>
<dbReference type="Proteomes" id="UP000791440">
    <property type="component" value="Unassembled WGS sequence"/>
</dbReference>